<dbReference type="PANTHER" id="PTHR11712:SF336">
    <property type="entry name" value="3-OXOACYL-[ACYL-CARRIER-PROTEIN] SYNTHASE, MITOCHONDRIAL"/>
    <property type="match status" value="1"/>
</dbReference>
<evidence type="ECO:0000256" key="2">
    <source>
        <dbReference type="ARBA" id="ARBA00013191"/>
    </source>
</evidence>
<keyword evidence="7" id="KW-1185">Reference proteome</keyword>
<dbReference type="InterPro" id="IPR014031">
    <property type="entry name" value="Ketoacyl_synth_C"/>
</dbReference>
<dbReference type="InterPro" id="IPR020841">
    <property type="entry name" value="PKS_Beta-ketoAc_synthase_dom"/>
</dbReference>
<dbReference type="GO" id="GO:0006633">
    <property type="term" value="P:fatty acid biosynthetic process"/>
    <property type="evidence" value="ECO:0007669"/>
    <property type="project" value="UniProtKB-ARBA"/>
</dbReference>
<dbReference type="GO" id="GO:0004315">
    <property type="term" value="F:3-oxoacyl-[acyl-carrier-protein] synthase activity"/>
    <property type="evidence" value="ECO:0007669"/>
    <property type="project" value="UniProtKB-EC"/>
</dbReference>
<dbReference type="Pfam" id="PF02801">
    <property type="entry name" value="Ketoacyl-synt_C"/>
    <property type="match status" value="1"/>
</dbReference>
<protein>
    <recommendedName>
        <fullName evidence="2">beta-ketoacyl-[acyl-carrier-protein] synthase I</fullName>
        <ecNumber evidence="2">2.3.1.41</ecNumber>
    </recommendedName>
</protein>
<evidence type="ECO:0000256" key="3">
    <source>
        <dbReference type="ARBA" id="ARBA00022679"/>
    </source>
</evidence>
<evidence type="ECO:0000313" key="6">
    <source>
        <dbReference type="EMBL" id="KAL3777986.1"/>
    </source>
</evidence>
<reference evidence="6 7" key="1">
    <citation type="submission" date="2024-10" db="EMBL/GenBank/DDBJ databases">
        <title>Updated reference genomes for cyclostephanoid diatoms.</title>
        <authorList>
            <person name="Roberts W.R."/>
            <person name="Alverson A.J."/>
        </authorList>
    </citation>
    <scope>NUCLEOTIDE SEQUENCE [LARGE SCALE GENOMIC DNA]</scope>
    <source>
        <strain evidence="6 7">AJA276-08</strain>
    </source>
</reference>
<comment type="similarity">
    <text evidence="1 4">Belongs to the thiolase-like superfamily. Beta-ketoacyl-ACP synthases family.</text>
</comment>
<organism evidence="6 7">
    <name type="scientific">Stephanodiscus triporus</name>
    <dbReference type="NCBI Taxonomy" id="2934178"/>
    <lineage>
        <taxon>Eukaryota</taxon>
        <taxon>Sar</taxon>
        <taxon>Stramenopiles</taxon>
        <taxon>Ochrophyta</taxon>
        <taxon>Bacillariophyta</taxon>
        <taxon>Coscinodiscophyceae</taxon>
        <taxon>Thalassiosirophycidae</taxon>
        <taxon>Stephanodiscales</taxon>
        <taxon>Stephanodiscaceae</taxon>
        <taxon>Stephanodiscus</taxon>
    </lineage>
</organism>
<dbReference type="Gene3D" id="3.40.47.10">
    <property type="match status" value="1"/>
</dbReference>
<evidence type="ECO:0000256" key="1">
    <source>
        <dbReference type="ARBA" id="ARBA00008467"/>
    </source>
</evidence>
<dbReference type="CDD" id="cd00834">
    <property type="entry name" value="KAS_I_II"/>
    <property type="match status" value="1"/>
</dbReference>
<dbReference type="AlphaFoldDB" id="A0ABD3NS07"/>
<dbReference type="Pfam" id="PF00109">
    <property type="entry name" value="ketoacyl-synt"/>
    <property type="match status" value="1"/>
</dbReference>
<sequence length="555" mass="59298">MRRAVPIHSAPFFTANYYRVDPSVGRKLFSSRSRGQRRDDSDEDGLRWRIRRRVVVTGLGAITPLGHDMKSTWEGVLQTRENPGELCSLSYGITSLYHALQQQDLSPAQFEKEWEMLRSSSCQVAASVPNEWISNRPSVSDSSEEDTPLPWLDGRTSRFVQLALIAAREAIRNSGLDDWLGCDGRSRPTTTSQSILDVRRESYGVSIGNGMSSTREIAAAAASSESPRRISPHFVPRLLPNSPAGRIAIHNRLHGPNLSHSEACAAGAAAVAQAVELIQSGRATGMVAGGCESAVEALGLSGFGRLRALSAYAGIGDDDRCDEDGSEHRRLARASSRPFDSERDGFVLAEGAAMLVLEEYDHAVARGAPILAEVLGVGYSGDAFHITAPEPTGGGAARAMLRVVDDAGVGMDDVDYVNAHATSTPMGDVAEINAIRLALSRTLNRNDEDGMPSPLLVSSTKGATGHLLGAAGALEAAITVRAVSENTVPHTRNLDVISDDITQALGQFTDDPTVPSRRSIHLVQHRPISQTINVAMSNSFGFGGANVSLLFGKAK</sequence>
<dbReference type="SUPFAM" id="SSF53901">
    <property type="entry name" value="Thiolase-like"/>
    <property type="match status" value="2"/>
</dbReference>
<keyword evidence="3 4" id="KW-0808">Transferase</keyword>
<feature type="domain" description="Ketosynthase family 3 (KS3)" evidence="5">
    <location>
        <begin position="51"/>
        <end position="553"/>
    </location>
</feature>
<comment type="caution">
    <text evidence="6">The sequence shown here is derived from an EMBL/GenBank/DDBJ whole genome shotgun (WGS) entry which is preliminary data.</text>
</comment>
<dbReference type="Proteomes" id="UP001530315">
    <property type="component" value="Unassembled WGS sequence"/>
</dbReference>
<name>A0ABD3NS07_9STRA</name>
<dbReference type="EC" id="2.3.1.41" evidence="2"/>
<dbReference type="PROSITE" id="PS52004">
    <property type="entry name" value="KS3_2"/>
    <property type="match status" value="1"/>
</dbReference>
<accession>A0ABD3NS07</accession>
<dbReference type="InterPro" id="IPR000794">
    <property type="entry name" value="Beta-ketoacyl_synthase"/>
</dbReference>
<evidence type="ECO:0000256" key="4">
    <source>
        <dbReference type="RuleBase" id="RU003694"/>
    </source>
</evidence>
<proteinExistence type="inferred from homology"/>
<dbReference type="SMART" id="SM00825">
    <property type="entry name" value="PKS_KS"/>
    <property type="match status" value="1"/>
</dbReference>
<gene>
    <name evidence="6" type="ORF">ACHAW5_003266</name>
</gene>
<evidence type="ECO:0000259" key="5">
    <source>
        <dbReference type="PROSITE" id="PS52004"/>
    </source>
</evidence>
<dbReference type="InterPro" id="IPR016039">
    <property type="entry name" value="Thiolase-like"/>
</dbReference>
<evidence type="ECO:0000313" key="7">
    <source>
        <dbReference type="Proteomes" id="UP001530315"/>
    </source>
</evidence>
<dbReference type="PANTHER" id="PTHR11712">
    <property type="entry name" value="POLYKETIDE SYNTHASE-RELATED"/>
    <property type="match status" value="1"/>
</dbReference>
<dbReference type="InterPro" id="IPR014030">
    <property type="entry name" value="Ketoacyl_synth_N"/>
</dbReference>
<dbReference type="EMBL" id="JALLAZ020001250">
    <property type="protein sequence ID" value="KAL3777986.1"/>
    <property type="molecule type" value="Genomic_DNA"/>
</dbReference>